<dbReference type="InterPro" id="IPR036908">
    <property type="entry name" value="RlpA-like_sf"/>
</dbReference>
<dbReference type="SUPFAM" id="SSF50685">
    <property type="entry name" value="Barwin-like endoglucanases"/>
    <property type="match status" value="1"/>
</dbReference>
<sequence length="125" mass="13051">MPLSKCILVIICVVATLFSIALAIPGTAKYWSTFPSQPTDCFGNTPQGTLLAASDHLGGEYNCGTLVKVTCTGTVPHPCTGKSVVVKVVDDCPGCDATMLLDKAAYSIIANPVTTLNAIKVDYVN</sequence>
<dbReference type="AlphaFoldDB" id="A0A1S3Y7Z9"/>
<evidence type="ECO:0000313" key="2">
    <source>
        <dbReference type="RefSeq" id="XP_016448406.1"/>
    </source>
</evidence>
<name>A0A1S3Y7Z9_TOBAC</name>
<dbReference type="PANTHER" id="PTHR47295">
    <property type="entry name" value="EG45-LIKE DOMAIN CONTAINING PROTEIN 1-RELATED"/>
    <property type="match status" value="1"/>
</dbReference>
<dbReference type="GO" id="GO:0009627">
    <property type="term" value="P:systemic acquired resistance"/>
    <property type="evidence" value="ECO:0007669"/>
    <property type="project" value="InterPro"/>
</dbReference>
<feature type="signal peptide" evidence="1">
    <location>
        <begin position="1"/>
        <end position="23"/>
    </location>
</feature>
<dbReference type="Gene3D" id="2.40.40.10">
    <property type="entry name" value="RlpA-like domain"/>
    <property type="match status" value="1"/>
</dbReference>
<feature type="chain" id="PRO_5010241185" evidence="1">
    <location>
        <begin position="24"/>
        <end position="125"/>
    </location>
</feature>
<dbReference type="PaxDb" id="4097-A0A1S3Y7Z9"/>
<dbReference type="SMR" id="A0A1S3Y7Z9"/>
<reference evidence="2" key="1">
    <citation type="submission" date="2025-08" db="UniProtKB">
        <authorList>
            <consortium name="RefSeq"/>
        </authorList>
    </citation>
    <scope>IDENTIFICATION</scope>
</reference>
<keyword evidence="1" id="KW-0732">Signal</keyword>
<dbReference type="OMA" id="DHCSTCR"/>
<dbReference type="KEGG" id="nta:107773511"/>
<organism evidence="2">
    <name type="scientific">Nicotiana tabacum</name>
    <name type="common">Common tobacco</name>
    <dbReference type="NCBI Taxonomy" id="4097"/>
    <lineage>
        <taxon>Eukaryota</taxon>
        <taxon>Viridiplantae</taxon>
        <taxon>Streptophyta</taxon>
        <taxon>Embryophyta</taxon>
        <taxon>Tracheophyta</taxon>
        <taxon>Spermatophyta</taxon>
        <taxon>Magnoliopsida</taxon>
        <taxon>eudicotyledons</taxon>
        <taxon>Gunneridae</taxon>
        <taxon>Pentapetalae</taxon>
        <taxon>asterids</taxon>
        <taxon>lamiids</taxon>
        <taxon>Solanales</taxon>
        <taxon>Solanaceae</taxon>
        <taxon>Nicotianoideae</taxon>
        <taxon>Nicotianeae</taxon>
        <taxon>Nicotiana</taxon>
    </lineage>
</organism>
<dbReference type="PANTHER" id="PTHR47295:SF2">
    <property type="entry name" value="EG45-LIKE DOMAIN CONTAINING PROTEIN 1-RELATED"/>
    <property type="match status" value="1"/>
</dbReference>
<dbReference type="STRING" id="4097.A0A1S3Y7Z9"/>
<dbReference type="GO" id="GO:0048046">
    <property type="term" value="C:apoplast"/>
    <property type="evidence" value="ECO:0007669"/>
    <property type="project" value="InterPro"/>
</dbReference>
<dbReference type="RefSeq" id="XP_016448406.1">
    <property type="nucleotide sequence ID" value="XM_016592920.1"/>
</dbReference>
<evidence type="ECO:0000256" key="1">
    <source>
        <dbReference type="SAM" id="SignalP"/>
    </source>
</evidence>
<accession>A0A1S3Y7Z9</accession>
<gene>
    <name evidence="2" type="primary">LOC107773511</name>
</gene>
<protein>
    <submittedName>
        <fullName evidence="2">EG45-like domain containing protein 1</fullName>
    </submittedName>
</protein>
<dbReference type="InterPro" id="IPR044206">
    <property type="entry name" value="EGC1/2"/>
</dbReference>
<proteinExistence type="predicted"/>
<dbReference type="OrthoDB" id="623670at2759"/>